<reference evidence="1" key="1">
    <citation type="journal article" date="2023" name="Science">
        <title>Genome structures resolve the early diversification of teleost fishes.</title>
        <authorList>
            <person name="Parey E."/>
            <person name="Louis A."/>
            <person name="Montfort J."/>
            <person name="Bouchez O."/>
            <person name="Roques C."/>
            <person name="Iampietro C."/>
            <person name="Lluch J."/>
            <person name="Castinel A."/>
            <person name="Donnadieu C."/>
            <person name="Desvignes T."/>
            <person name="Floi Bucao C."/>
            <person name="Jouanno E."/>
            <person name="Wen M."/>
            <person name="Mejri S."/>
            <person name="Dirks R."/>
            <person name="Jansen H."/>
            <person name="Henkel C."/>
            <person name="Chen W.J."/>
            <person name="Zahm M."/>
            <person name="Cabau C."/>
            <person name="Klopp C."/>
            <person name="Thompson A.W."/>
            <person name="Robinson-Rechavi M."/>
            <person name="Braasch I."/>
            <person name="Lecointre G."/>
            <person name="Bobe J."/>
            <person name="Postlethwait J.H."/>
            <person name="Berthelot C."/>
            <person name="Roest Crollius H."/>
            <person name="Guiguen Y."/>
        </authorList>
    </citation>
    <scope>NUCLEOTIDE SEQUENCE</scope>
    <source>
        <strain evidence="1">WJC10195</strain>
    </source>
</reference>
<organism evidence="1 2">
    <name type="scientific">Synaphobranchus kaupii</name>
    <name type="common">Kaup's arrowtooth eel</name>
    <dbReference type="NCBI Taxonomy" id="118154"/>
    <lineage>
        <taxon>Eukaryota</taxon>
        <taxon>Metazoa</taxon>
        <taxon>Chordata</taxon>
        <taxon>Craniata</taxon>
        <taxon>Vertebrata</taxon>
        <taxon>Euteleostomi</taxon>
        <taxon>Actinopterygii</taxon>
        <taxon>Neopterygii</taxon>
        <taxon>Teleostei</taxon>
        <taxon>Anguilliformes</taxon>
        <taxon>Synaphobranchidae</taxon>
        <taxon>Synaphobranchus</taxon>
    </lineage>
</organism>
<name>A0A9Q1GET5_SYNKA</name>
<evidence type="ECO:0000313" key="2">
    <source>
        <dbReference type="Proteomes" id="UP001152622"/>
    </source>
</evidence>
<sequence>MCRDFLRVLWDKSPSPPPPPPPLFTEALSLFLPPSLSQLGCTHFISPALCPLTLPWPALWPVQPDTGSSKLGRNSRCLFLGPDPVGGSPPGPMCGTPRAVGGLLSPTILVSVTKFTYRSPKEFGLCSAAGHHLA</sequence>
<dbReference type="AlphaFoldDB" id="A0A9Q1GET5"/>
<gene>
    <name evidence="1" type="ORF">SKAU_G00031360</name>
</gene>
<proteinExistence type="predicted"/>
<dbReference type="EMBL" id="JAINUF010000001">
    <property type="protein sequence ID" value="KAJ8382358.1"/>
    <property type="molecule type" value="Genomic_DNA"/>
</dbReference>
<comment type="caution">
    <text evidence="1">The sequence shown here is derived from an EMBL/GenBank/DDBJ whole genome shotgun (WGS) entry which is preliminary data.</text>
</comment>
<dbReference type="Proteomes" id="UP001152622">
    <property type="component" value="Chromosome 1"/>
</dbReference>
<keyword evidence="2" id="KW-1185">Reference proteome</keyword>
<accession>A0A9Q1GET5</accession>
<protein>
    <submittedName>
        <fullName evidence="1">Uncharacterized protein</fullName>
    </submittedName>
</protein>
<evidence type="ECO:0000313" key="1">
    <source>
        <dbReference type="EMBL" id="KAJ8382358.1"/>
    </source>
</evidence>